<dbReference type="EMBL" id="AF004379">
    <property type="protein sequence ID" value="AAC72445.1"/>
    <property type="molecule type" value="Genomic_DNA"/>
</dbReference>
<keyword evidence="1" id="KW-0812">Transmembrane</keyword>
<evidence type="ECO:0000313" key="2">
    <source>
        <dbReference type="EMBL" id="AAC72445.1"/>
    </source>
</evidence>
<accession>O21868</accession>
<protein>
    <submittedName>
        <fullName evidence="2">Orf81</fullName>
    </submittedName>
</protein>
<name>O21868_9CAUD</name>
<proteinExistence type="predicted"/>
<reference evidence="2" key="2">
    <citation type="journal article" date="1998" name="Virology">
        <title>A short noncoding viral DNA element showing characteristics of a replication origin confers bacteriophage resistance to Streptococcus thermophilus.</title>
        <authorList>
            <person name="Foley S."/>
            <person name="Lucchini S."/>
            <person name="Zwahlen M.C."/>
            <person name="Brussow H."/>
        </authorList>
    </citation>
    <scope>NUCLEOTIDE SEQUENCE</scope>
    <source>
        <strain evidence="2">Sfi21</strain>
    </source>
</reference>
<keyword evidence="1" id="KW-1133">Transmembrane helix</keyword>
<evidence type="ECO:0000256" key="1">
    <source>
        <dbReference type="SAM" id="Phobius"/>
    </source>
</evidence>
<organism evidence="2">
    <name type="scientific">Moineauvirus Sfi21</name>
    <dbReference type="NCBI Taxonomy" id="64186"/>
    <lineage>
        <taxon>Viruses</taxon>
        <taxon>Duplodnaviria</taxon>
        <taxon>Heunggongvirae</taxon>
        <taxon>Uroviricota</taxon>
        <taxon>Caudoviricetes</taxon>
        <taxon>Aliceevansviridae</taxon>
        <taxon>Moineauvirus</taxon>
    </lineage>
</organism>
<sequence length="81" mass="9960">MFVKEFLQPLFLFWSCLFVIFIFDKRNNFNAIIFIDPIVFSNLFKMYRNSVALHIYNCCRFRKIFDVITNIFIRFVFLINL</sequence>
<feature type="transmembrane region" description="Helical" evidence="1">
    <location>
        <begin position="6"/>
        <end position="23"/>
    </location>
</feature>
<keyword evidence="1" id="KW-0472">Membrane</keyword>
<reference evidence="2" key="1">
    <citation type="submission" date="1997-05" db="EMBL/GenBank/DDBJ databases">
        <authorList>
            <person name="Desiere F."/>
            <person name="Lucchini S."/>
            <person name="Bruttin A."/>
            <person name="Zwahlen M.-C."/>
            <person name="Brussow H."/>
        </authorList>
    </citation>
    <scope>NUCLEOTIDE SEQUENCE</scope>
    <source>
        <strain evidence="2">Sfi21</strain>
    </source>
</reference>